<dbReference type="PANTHER" id="PTHR10621:SF61">
    <property type="entry name" value="UBIQUITIN FAMILY PROTEIN"/>
    <property type="match status" value="1"/>
</dbReference>
<dbReference type="Gene3D" id="3.10.20.90">
    <property type="entry name" value="Phosphatidylinositol 3-kinase Catalytic Subunit, Chain A, domain 1"/>
    <property type="match status" value="3"/>
</dbReference>
<feature type="domain" description="Ubiquitin-like" evidence="1">
    <location>
        <begin position="81"/>
        <end position="157"/>
    </location>
</feature>
<organism evidence="2 3">
    <name type="scientific">Tripterygium wilfordii</name>
    <name type="common">Thunder God vine</name>
    <dbReference type="NCBI Taxonomy" id="458696"/>
    <lineage>
        <taxon>Eukaryota</taxon>
        <taxon>Viridiplantae</taxon>
        <taxon>Streptophyta</taxon>
        <taxon>Embryophyta</taxon>
        <taxon>Tracheophyta</taxon>
        <taxon>Spermatophyta</taxon>
        <taxon>Magnoliopsida</taxon>
        <taxon>eudicotyledons</taxon>
        <taxon>Gunneridae</taxon>
        <taxon>Pentapetalae</taxon>
        <taxon>rosids</taxon>
        <taxon>fabids</taxon>
        <taxon>Celastrales</taxon>
        <taxon>Celastraceae</taxon>
        <taxon>Tripterygium</taxon>
    </lineage>
</organism>
<keyword evidence="3" id="KW-1185">Reference proteome</keyword>
<dbReference type="SMART" id="SM00213">
    <property type="entry name" value="UBQ"/>
    <property type="match status" value="3"/>
</dbReference>
<proteinExistence type="predicted"/>
<sequence length="259" mass="29585">MDSVTCLVEGEKVVRFIIEVPKSATVLQLKEKINECTSVPVARQTLLFKNSELQDAMTLIESNMEFVAGIVLQIEPNMEDMDVNITVTSPAFKSAFNVNQMDTVLSLKKKIRERWGFPIEQITLWRLDYEMRDEMPLLAYYIYDGSDVTFVWRKTQPAMRVVVEILTGNLFYIQLGNDATVADLKLEIGAQQNLPHDRLILIPDKNQCHGDYMINRDEDETSLVDCGIHDGSHIYVFFNPVDDGSNHHFLFTSPDYLVG</sequence>
<evidence type="ECO:0000313" key="2">
    <source>
        <dbReference type="EMBL" id="KAF5746053.1"/>
    </source>
</evidence>
<dbReference type="PROSITE" id="PS50053">
    <property type="entry name" value="UBIQUITIN_2"/>
    <property type="match status" value="3"/>
</dbReference>
<dbReference type="PANTHER" id="PTHR10621">
    <property type="entry name" value="UV EXCISION REPAIR PROTEIN RAD23"/>
    <property type="match status" value="1"/>
</dbReference>
<reference evidence="2 3" key="1">
    <citation type="journal article" date="2020" name="Nat. Commun.">
        <title>Genome of Tripterygium wilfordii and identification of cytochrome P450 involved in triptolide biosynthesis.</title>
        <authorList>
            <person name="Tu L."/>
            <person name="Su P."/>
            <person name="Zhang Z."/>
            <person name="Gao L."/>
            <person name="Wang J."/>
            <person name="Hu T."/>
            <person name="Zhou J."/>
            <person name="Zhang Y."/>
            <person name="Zhao Y."/>
            <person name="Liu Y."/>
            <person name="Song Y."/>
            <person name="Tong Y."/>
            <person name="Lu Y."/>
            <person name="Yang J."/>
            <person name="Xu C."/>
            <person name="Jia M."/>
            <person name="Peters R.J."/>
            <person name="Huang L."/>
            <person name="Gao W."/>
        </authorList>
    </citation>
    <scope>NUCLEOTIDE SEQUENCE [LARGE SCALE GENOMIC DNA]</scope>
    <source>
        <strain evidence="3">cv. XIE 37</strain>
        <tissue evidence="2">Leaf</tissue>
    </source>
</reference>
<dbReference type="InterPro" id="IPR000626">
    <property type="entry name" value="Ubiquitin-like_dom"/>
</dbReference>
<evidence type="ECO:0000259" key="1">
    <source>
        <dbReference type="PROSITE" id="PS50053"/>
    </source>
</evidence>
<dbReference type="AlphaFoldDB" id="A0A7J7DIC8"/>
<dbReference type="InParanoid" id="A0A7J7DIC8"/>
<accession>A0A7J7DIC8</accession>
<name>A0A7J7DIC8_TRIWF</name>
<dbReference type="Pfam" id="PF00240">
    <property type="entry name" value="ubiquitin"/>
    <property type="match status" value="2"/>
</dbReference>
<feature type="domain" description="Ubiquitin-like" evidence="1">
    <location>
        <begin position="18"/>
        <end position="65"/>
    </location>
</feature>
<evidence type="ECO:0000313" key="3">
    <source>
        <dbReference type="Proteomes" id="UP000593562"/>
    </source>
</evidence>
<dbReference type="GO" id="GO:0005654">
    <property type="term" value="C:nucleoplasm"/>
    <property type="evidence" value="ECO:0007669"/>
    <property type="project" value="TreeGrafter"/>
</dbReference>
<feature type="domain" description="Ubiquitin-like" evidence="1">
    <location>
        <begin position="159"/>
        <end position="236"/>
    </location>
</feature>
<dbReference type="GO" id="GO:0043161">
    <property type="term" value="P:proteasome-mediated ubiquitin-dependent protein catabolic process"/>
    <property type="evidence" value="ECO:0007669"/>
    <property type="project" value="TreeGrafter"/>
</dbReference>
<dbReference type="InterPro" id="IPR029071">
    <property type="entry name" value="Ubiquitin-like_domsf"/>
</dbReference>
<dbReference type="GO" id="GO:0043130">
    <property type="term" value="F:ubiquitin binding"/>
    <property type="evidence" value="ECO:0007669"/>
    <property type="project" value="TreeGrafter"/>
</dbReference>
<dbReference type="GO" id="GO:0005829">
    <property type="term" value="C:cytosol"/>
    <property type="evidence" value="ECO:0007669"/>
    <property type="project" value="TreeGrafter"/>
</dbReference>
<dbReference type="GO" id="GO:0031593">
    <property type="term" value="F:polyubiquitin modification-dependent protein binding"/>
    <property type="evidence" value="ECO:0007669"/>
    <property type="project" value="TreeGrafter"/>
</dbReference>
<dbReference type="CDD" id="cd17039">
    <property type="entry name" value="Ubl_ubiquitin_like"/>
    <property type="match status" value="3"/>
</dbReference>
<dbReference type="Proteomes" id="UP000593562">
    <property type="component" value="Unassembled WGS sequence"/>
</dbReference>
<comment type="caution">
    <text evidence="2">The sequence shown here is derived from an EMBL/GenBank/DDBJ whole genome shotgun (WGS) entry which is preliminary data.</text>
</comment>
<protein>
    <recommendedName>
        <fullName evidence="1">Ubiquitin-like domain-containing protein</fullName>
    </recommendedName>
</protein>
<dbReference type="GO" id="GO:0070628">
    <property type="term" value="F:proteasome binding"/>
    <property type="evidence" value="ECO:0007669"/>
    <property type="project" value="TreeGrafter"/>
</dbReference>
<gene>
    <name evidence="2" type="ORF">HS088_TW06G00218</name>
</gene>
<dbReference type="EMBL" id="JAAARO010000006">
    <property type="protein sequence ID" value="KAF5746053.1"/>
    <property type="molecule type" value="Genomic_DNA"/>
</dbReference>
<dbReference type="SUPFAM" id="SSF54236">
    <property type="entry name" value="Ubiquitin-like"/>
    <property type="match status" value="3"/>
</dbReference>